<organism evidence="2 3">
    <name type="scientific">Mya arenaria</name>
    <name type="common">Soft-shell clam</name>
    <dbReference type="NCBI Taxonomy" id="6604"/>
    <lineage>
        <taxon>Eukaryota</taxon>
        <taxon>Metazoa</taxon>
        <taxon>Spiralia</taxon>
        <taxon>Lophotrochozoa</taxon>
        <taxon>Mollusca</taxon>
        <taxon>Bivalvia</taxon>
        <taxon>Autobranchia</taxon>
        <taxon>Heteroconchia</taxon>
        <taxon>Euheterodonta</taxon>
        <taxon>Imparidentia</taxon>
        <taxon>Neoheterodontei</taxon>
        <taxon>Myida</taxon>
        <taxon>Myoidea</taxon>
        <taxon>Myidae</taxon>
        <taxon>Mya</taxon>
    </lineage>
</organism>
<gene>
    <name evidence="2" type="ORF">MAR_032495</name>
</gene>
<feature type="region of interest" description="Disordered" evidence="1">
    <location>
        <begin position="64"/>
        <end position="88"/>
    </location>
</feature>
<proteinExistence type="predicted"/>
<evidence type="ECO:0000256" key="1">
    <source>
        <dbReference type="SAM" id="MobiDB-lite"/>
    </source>
</evidence>
<accession>A0ABY7FAT0</accession>
<dbReference type="Proteomes" id="UP001164746">
    <property type="component" value="Chromosome 10"/>
</dbReference>
<evidence type="ECO:0000313" key="3">
    <source>
        <dbReference type="Proteomes" id="UP001164746"/>
    </source>
</evidence>
<feature type="non-terminal residue" evidence="2">
    <location>
        <position position="1"/>
    </location>
</feature>
<keyword evidence="3" id="KW-1185">Reference proteome</keyword>
<dbReference type="EMBL" id="CP111021">
    <property type="protein sequence ID" value="WAR17901.1"/>
    <property type="molecule type" value="Genomic_DNA"/>
</dbReference>
<evidence type="ECO:0000313" key="2">
    <source>
        <dbReference type="EMBL" id="WAR17901.1"/>
    </source>
</evidence>
<sequence>MKQNMEKKKRSTLNRRVGLRILKKYRCLSSLSKQMEKDWLNCTLKNVCRTFRQNYGQTVVDFTEREDNSTTLPRKRDTKRTEDGTKQNRTLNNYLHNMYDKFRIENPSIEISKTSFLRIQPKHILYSCFSSRKT</sequence>
<reference evidence="2" key="1">
    <citation type="submission" date="2022-11" db="EMBL/GenBank/DDBJ databases">
        <title>Centuries of genome instability and evolution in soft-shell clam transmissible cancer (bioRxiv).</title>
        <authorList>
            <person name="Hart S.F.M."/>
            <person name="Yonemitsu M.A."/>
            <person name="Giersch R.M."/>
            <person name="Beal B.F."/>
            <person name="Arriagada G."/>
            <person name="Davis B.W."/>
            <person name="Ostrander E.A."/>
            <person name="Goff S.P."/>
            <person name="Metzger M.J."/>
        </authorList>
    </citation>
    <scope>NUCLEOTIDE SEQUENCE</scope>
    <source>
        <strain evidence="2">MELC-2E11</strain>
        <tissue evidence="2">Siphon/mantle</tissue>
    </source>
</reference>
<name>A0ABY7FAT0_MYAAR</name>
<protein>
    <submittedName>
        <fullName evidence="2">Uncharacterized protein</fullName>
    </submittedName>
</protein>